<evidence type="ECO:0000259" key="4">
    <source>
        <dbReference type="PROSITE" id="PS51077"/>
    </source>
</evidence>
<dbReference type="InterPro" id="IPR029016">
    <property type="entry name" value="GAF-like_dom_sf"/>
</dbReference>
<dbReference type="AlphaFoldDB" id="A0A543BZ52"/>
<dbReference type="PANTHER" id="PTHR30136:SF35">
    <property type="entry name" value="HTH-TYPE TRANSCRIPTIONAL REGULATOR RV1719"/>
    <property type="match status" value="1"/>
</dbReference>
<dbReference type="SMART" id="SM00346">
    <property type="entry name" value="HTH_ICLR"/>
    <property type="match status" value="1"/>
</dbReference>
<evidence type="ECO:0000256" key="2">
    <source>
        <dbReference type="ARBA" id="ARBA00023125"/>
    </source>
</evidence>
<keyword evidence="7" id="KW-1185">Reference proteome</keyword>
<evidence type="ECO:0000313" key="7">
    <source>
        <dbReference type="Proteomes" id="UP000316096"/>
    </source>
</evidence>
<evidence type="ECO:0000256" key="1">
    <source>
        <dbReference type="ARBA" id="ARBA00023015"/>
    </source>
</evidence>
<evidence type="ECO:0000256" key="3">
    <source>
        <dbReference type="ARBA" id="ARBA00023163"/>
    </source>
</evidence>
<dbReference type="OrthoDB" id="60629at2"/>
<keyword evidence="2" id="KW-0238">DNA-binding</keyword>
<dbReference type="Gene3D" id="1.10.10.10">
    <property type="entry name" value="Winged helix-like DNA-binding domain superfamily/Winged helix DNA-binding domain"/>
    <property type="match status" value="1"/>
</dbReference>
<dbReference type="InterPro" id="IPR036390">
    <property type="entry name" value="WH_DNA-bd_sf"/>
</dbReference>
<organism evidence="6 7">
    <name type="scientific">Actinoallomurus bryophytorum</name>
    <dbReference type="NCBI Taxonomy" id="1490222"/>
    <lineage>
        <taxon>Bacteria</taxon>
        <taxon>Bacillati</taxon>
        <taxon>Actinomycetota</taxon>
        <taxon>Actinomycetes</taxon>
        <taxon>Streptosporangiales</taxon>
        <taxon>Thermomonosporaceae</taxon>
        <taxon>Actinoallomurus</taxon>
    </lineage>
</organism>
<dbReference type="Proteomes" id="UP000316096">
    <property type="component" value="Unassembled WGS sequence"/>
</dbReference>
<keyword evidence="3" id="KW-0804">Transcription</keyword>
<feature type="domain" description="IclR-ED" evidence="5">
    <location>
        <begin position="74"/>
        <end position="253"/>
    </location>
</feature>
<dbReference type="PROSITE" id="PS51078">
    <property type="entry name" value="ICLR_ED"/>
    <property type="match status" value="1"/>
</dbReference>
<name>A0A543BZ52_9ACTN</name>
<dbReference type="GO" id="GO:0003700">
    <property type="term" value="F:DNA-binding transcription factor activity"/>
    <property type="evidence" value="ECO:0007669"/>
    <property type="project" value="TreeGrafter"/>
</dbReference>
<dbReference type="RefSeq" id="WP_141962187.1">
    <property type="nucleotide sequence ID" value="NZ_VFOZ01000002.1"/>
</dbReference>
<protein>
    <submittedName>
        <fullName evidence="6">IclR family transcriptional regulator</fullName>
    </submittedName>
</protein>
<dbReference type="InterPro" id="IPR005471">
    <property type="entry name" value="Tscrpt_reg_IclR_N"/>
</dbReference>
<dbReference type="SUPFAM" id="SSF46785">
    <property type="entry name" value="Winged helix' DNA-binding domain"/>
    <property type="match status" value="1"/>
</dbReference>
<dbReference type="SUPFAM" id="SSF55781">
    <property type="entry name" value="GAF domain-like"/>
    <property type="match status" value="1"/>
</dbReference>
<proteinExistence type="predicted"/>
<dbReference type="EMBL" id="VFOZ01000002">
    <property type="protein sequence ID" value="TQL90102.1"/>
    <property type="molecule type" value="Genomic_DNA"/>
</dbReference>
<dbReference type="PANTHER" id="PTHR30136">
    <property type="entry name" value="HELIX-TURN-HELIX TRANSCRIPTIONAL REGULATOR, ICLR FAMILY"/>
    <property type="match status" value="1"/>
</dbReference>
<dbReference type="Pfam" id="PF01614">
    <property type="entry name" value="IclR_C"/>
    <property type="match status" value="1"/>
</dbReference>
<dbReference type="PROSITE" id="PS51077">
    <property type="entry name" value="HTH_ICLR"/>
    <property type="match status" value="1"/>
</dbReference>
<dbReference type="Gene3D" id="3.30.450.40">
    <property type="match status" value="1"/>
</dbReference>
<dbReference type="InterPro" id="IPR050707">
    <property type="entry name" value="HTH_MetabolicPath_Reg"/>
</dbReference>
<dbReference type="InterPro" id="IPR014757">
    <property type="entry name" value="Tscrpt_reg_IclR_C"/>
</dbReference>
<accession>A0A543BZ52</accession>
<keyword evidence="1" id="KW-0805">Transcription regulation</keyword>
<evidence type="ECO:0000313" key="6">
    <source>
        <dbReference type="EMBL" id="TQL90102.1"/>
    </source>
</evidence>
<gene>
    <name evidence="6" type="ORF">FB559_7395</name>
</gene>
<dbReference type="GO" id="GO:0003677">
    <property type="term" value="F:DNA binding"/>
    <property type="evidence" value="ECO:0007669"/>
    <property type="project" value="UniProtKB-KW"/>
</dbReference>
<sequence>MTQESSGGAGAPPSMIERMTLIMEAFGDRAARLRLDEIAAYTGLPRSTSHRILEQLVRLGWLRHTQDGYALGQRALQLGGSVSNHGEIRAAAVPLLEELHARTGKVVHLGILDFADVVYLDKIGGPAAPALPSRVGGRAPAHAVSLGKAMLAWLPPEEADTLFDGGMKARTHNTITNLVVMHQELRRIRARHGLAFERDEYVLGISCVGAAVRGPEGVVAGISLCGESNTDPLERYAPLVLDVANRISLRLFPETSPDDMPSTVWSDGMMERILSLLDNDTLM</sequence>
<dbReference type="Pfam" id="PF09339">
    <property type="entry name" value="HTH_IclR"/>
    <property type="match status" value="1"/>
</dbReference>
<feature type="domain" description="HTH iclR-type" evidence="4">
    <location>
        <begin position="13"/>
        <end position="73"/>
    </location>
</feature>
<evidence type="ECO:0000259" key="5">
    <source>
        <dbReference type="PROSITE" id="PS51078"/>
    </source>
</evidence>
<reference evidence="6 7" key="1">
    <citation type="submission" date="2019-06" db="EMBL/GenBank/DDBJ databases">
        <title>Sequencing the genomes of 1000 actinobacteria strains.</title>
        <authorList>
            <person name="Klenk H.-P."/>
        </authorList>
    </citation>
    <scope>NUCLEOTIDE SEQUENCE [LARGE SCALE GENOMIC DNA]</scope>
    <source>
        <strain evidence="6 7">DSM 102200</strain>
    </source>
</reference>
<dbReference type="InterPro" id="IPR036388">
    <property type="entry name" value="WH-like_DNA-bd_sf"/>
</dbReference>
<dbReference type="GO" id="GO:0045892">
    <property type="term" value="P:negative regulation of DNA-templated transcription"/>
    <property type="evidence" value="ECO:0007669"/>
    <property type="project" value="TreeGrafter"/>
</dbReference>
<comment type="caution">
    <text evidence="6">The sequence shown here is derived from an EMBL/GenBank/DDBJ whole genome shotgun (WGS) entry which is preliminary data.</text>
</comment>